<sequence>MSTEIPYVITFDSTHAAMEAEKRLLNKGVKIHVIPTPRQITANCGLSVKIMEITREELEDLLRELQIEKKNLYRMESFHKIEQVG</sequence>
<evidence type="ECO:0000256" key="1">
    <source>
        <dbReference type="SAM" id="Coils"/>
    </source>
</evidence>
<comment type="caution">
    <text evidence="3">The sequence shown here is derived from an EMBL/GenBank/DDBJ whole genome shotgun (WGS) entry which is preliminary data.</text>
</comment>
<reference evidence="3 4" key="1">
    <citation type="submission" date="2019-04" db="EMBL/GenBank/DDBJ databases">
        <title>Isachenkonia alkalipeptolytica gen. nov. sp. nov. a new anaerobic, alkiliphilic organothrophic bacterium capable to reduce synthesized ferrihydrite isolated from a soda lake.</title>
        <authorList>
            <person name="Toshchakov S.V."/>
            <person name="Zavarzina D.G."/>
            <person name="Zhilina T.N."/>
            <person name="Kostrikina N.A."/>
            <person name="Kublanov I.V."/>
        </authorList>
    </citation>
    <scope>NUCLEOTIDE SEQUENCE [LARGE SCALE GENOMIC DNA]</scope>
    <source>
        <strain evidence="3 4">Z-1701</strain>
    </source>
</reference>
<dbReference type="InterPro" id="IPR021778">
    <property type="entry name" value="Se/S_carrier-like"/>
</dbReference>
<accession>A0AA44BC39</accession>
<evidence type="ECO:0000313" key="3">
    <source>
        <dbReference type="EMBL" id="NBG86984.1"/>
    </source>
</evidence>
<dbReference type="Proteomes" id="UP000449710">
    <property type="component" value="Unassembled WGS sequence"/>
</dbReference>
<protein>
    <submittedName>
        <fullName evidence="3">DUF3343 domain-containing protein</fullName>
    </submittedName>
</protein>
<keyword evidence="4" id="KW-1185">Reference proteome</keyword>
<feature type="domain" description="Putative Se/S carrier protein-like" evidence="2">
    <location>
        <begin position="7"/>
        <end position="74"/>
    </location>
</feature>
<dbReference type="AlphaFoldDB" id="A0AA44BC39"/>
<evidence type="ECO:0000313" key="4">
    <source>
        <dbReference type="Proteomes" id="UP000449710"/>
    </source>
</evidence>
<gene>
    <name evidence="3" type="ORF">ISALK_00580</name>
</gene>
<dbReference type="EMBL" id="SUMG01000001">
    <property type="protein sequence ID" value="NBG86984.1"/>
    <property type="molecule type" value="Genomic_DNA"/>
</dbReference>
<dbReference type="RefSeq" id="WP_160718291.1">
    <property type="nucleotide sequence ID" value="NZ_SUMG01000001.1"/>
</dbReference>
<dbReference type="Pfam" id="PF11823">
    <property type="entry name" value="Se_S_carrier"/>
    <property type="match status" value="1"/>
</dbReference>
<name>A0AA44BC39_9CLOT</name>
<proteinExistence type="predicted"/>
<organism evidence="3 4">
    <name type="scientific">Isachenkonia alkalipeptolytica</name>
    <dbReference type="NCBI Taxonomy" id="2565777"/>
    <lineage>
        <taxon>Bacteria</taxon>
        <taxon>Bacillati</taxon>
        <taxon>Bacillota</taxon>
        <taxon>Clostridia</taxon>
        <taxon>Eubacteriales</taxon>
        <taxon>Clostridiaceae</taxon>
        <taxon>Isachenkonia</taxon>
    </lineage>
</organism>
<feature type="coiled-coil region" evidence="1">
    <location>
        <begin position="48"/>
        <end position="75"/>
    </location>
</feature>
<evidence type="ECO:0000259" key="2">
    <source>
        <dbReference type="Pfam" id="PF11823"/>
    </source>
</evidence>
<keyword evidence="1" id="KW-0175">Coiled coil</keyword>